<dbReference type="Pfam" id="PF00702">
    <property type="entry name" value="Hydrolase"/>
    <property type="match status" value="1"/>
</dbReference>
<comment type="caution">
    <text evidence="1">The sequence shown here is derived from an EMBL/GenBank/DDBJ whole genome shotgun (WGS) entry which is preliminary data.</text>
</comment>
<dbReference type="InterPro" id="IPR023214">
    <property type="entry name" value="HAD_sf"/>
</dbReference>
<dbReference type="STRING" id="164348.BFF78_36785"/>
<name>A0A542UP80_9ACTN</name>
<dbReference type="AlphaFoldDB" id="A0A542UP80"/>
<dbReference type="SUPFAM" id="SSF56784">
    <property type="entry name" value="HAD-like"/>
    <property type="match status" value="1"/>
</dbReference>
<dbReference type="SFLD" id="SFLDG01129">
    <property type="entry name" value="C1.5:_HAD__Beta-PGM__Phosphata"/>
    <property type="match status" value="1"/>
</dbReference>
<dbReference type="Proteomes" id="UP000318103">
    <property type="component" value="Unassembled WGS sequence"/>
</dbReference>
<dbReference type="InterPro" id="IPR036938">
    <property type="entry name" value="PAP2/HPO_sf"/>
</dbReference>
<dbReference type="PANTHER" id="PTHR46649:SF4">
    <property type="entry name" value="HALOACID DEHALOGENASE-LIKE HYDROLASE (HAD) SUPERFAMILY PROTEIN"/>
    <property type="match status" value="1"/>
</dbReference>
<dbReference type="PANTHER" id="PTHR46649">
    <property type="match status" value="1"/>
</dbReference>
<dbReference type="GO" id="GO:0016787">
    <property type="term" value="F:hydrolase activity"/>
    <property type="evidence" value="ECO:0007669"/>
    <property type="project" value="UniProtKB-KW"/>
</dbReference>
<reference evidence="1 2" key="1">
    <citation type="submission" date="2019-06" db="EMBL/GenBank/DDBJ databases">
        <title>Sequencing the genomes of 1000 actinobacteria strains.</title>
        <authorList>
            <person name="Klenk H.-P."/>
        </authorList>
    </citation>
    <scope>NUCLEOTIDE SEQUENCE [LARGE SCALE GENOMIC DNA]</scope>
    <source>
        <strain evidence="1 2">DSM 41929</strain>
    </source>
</reference>
<dbReference type="Gene3D" id="3.40.50.1000">
    <property type="entry name" value="HAD superfamily/HAD-like"/>
    <property type="match status" value="1"/>
</dbReference>
<keyword evidence="2" id="KW-1185">Reference proteome</keyword>
<protein>
    <submittedName>
        <fullName evidence="1">Putative hydrolase of the HAD superfamily</fullName>
    </submittedName>
</protein>
<keyword evidence="1" id="KW-0378">Hydrolase</keyword>
<evidence type="ECO:0000313" key="1">
    <source>
        <dbReference type="EMBL" id="TQL00894.1"/>
    </source>
</evidence>
<gene>
    <name evidence="1" type="ORF">FB563_6028</name>
</gene>
<dbReference type="SFLD" id="SFLDS00003">
    <property type="entry name" value="Haloacid_Dehalogenase"/>
    <property type="match status" value="1"/>
</dbReference>
<dbReference type="NCBIfam" id="TIGR01509">
    <property type="entry name" value="HAD-SF-IA-v3"/>
    <property type="match status" value="1"/>
</dbReference>
<dbReference type="PRINTS" id="PR00413">
    <property type="entry name" value="HADHALOGNASE"/>
</dbReference>
<dbReference type="Gene3D" id="1.20.144.10">
    <property type="entry name" value="Phosphatidic acid phosphatase type 2/haloperoxidase"/>
    <property type="match status" value="1"/>
</dbReference>
<dbReference type="InterPro" id="IPR006439">
    <property type="entry name" value="HAD-SF_hydro_IA"/>
</dbReference>
<dbReference type="NCBIfam" id="TIGR01549">
    <property type="entry name" value="HAD-SF-IA-v1"/>
    <property type="match status" value="1"/>
</dbReference>
<accession>A0A542UP80</accession>
<proteinExistence type="predicted"/>
<dbReference type="SUPFAM" id="SSF48317">
    <property type="entry name" value="Acid phosphatase/Vanadium-dependent haloperoxidase"/>
    <property type="match status" value="1"/>
</dbReference>
<dbReference type="InterPro" id="IPR036412">
    <property type="entry name" value="HAD-like_sf"/>
</dbReference>
<evidence type="ECO:0000313" key="2">
    <source>
        <dbReference type="Proteomes" id="UP000318103"/>
    </source>
</evidence>
<sequence>MAVAVVSVVRVGVTRVWLGLHRPSEALGGRLFGALVVVLAVIVHAWPRPGHADSAEHRPDRVGCMTAVLFDFSGTLFRVESTESWLRAVLAETGHTLPEPELKAAAGALEAAGALPGGANPVELPADLAGVWAVRDESAELHRAAYTGLSRRVPLPDPGLHDALYERHKVPAAWAPYPDAPEVLRTLHERGIGVGVVSNIGWNLRPVFREHGLDRYVDAYVLSYEHGVQKPDPRLFSVACAALGADPRQVVMVGDSKEADGGAAALGCRVHFVDHLPVTDRPDALLPVLDLVS</sequence>
<organism evidence="1 2">
    <name type="scientific">Streptomyces puniciscabiei</name>
    <dbReference type="NCBI Taxonomy" id="164348"/>
    <lineage>
        <taxon>Bacteria</taxon>
        <taxon>Bacillati</taxon>
        <taxon>Actinomycetota</taxon>
        <taxon>Actinomycetes</taxon>
        <taxon>Kitasatosporales</taxon>
        <taxon>Streptomycetaceae</taxon>
        <taxon>Streptomyces</taxon>
    </lineage>
</organism>
<dbReference type="EMBL" id="VFNX01000001">
    <property type="protein sequence ID" value="TQL00894.1"/>
    <property type="molecule type" value="Genomic_DNA"/>
</dbReference>